<reference evidence="1" key="2">
    <citation type="submission" date="2020-11" db="EMBL/GenBank/DDBJ databases">
        <authorList>
            <person name="McCartney M.A."/>
            <person name="Auch B."/>
            <person name="Kono T."/>
            <person name="Mallez S."/>
            <person name="Becker A."/>
            <person name="Gohl D.M."/>
            <person name="Silverstein K.A.T."/>
            <person name="Koren S."/>
            <person name="Bechman K.B."/>
            <person name="Herman A."/>
            <person name="Abrahante J.E."/>
            <person name="Garbe J."/>
        </authorList>
    </citation>
    <scope>NUCLEOTIDE SEQUENCE</scope>
    <source>
        <strain evidence="1">Duluth1</strain>
        <tissue evidence="1">Whole animal</tissue>
    </source>
</reference>
<gene>
    <name evidence="1" type="ORF">DPMN_119829</name>
</gene>
<accession>A0A9D4GJG6</accession>
<organism evidence="1 2">
    <name type="scientific">Dreissena polymorpha</name>
    <name type="common">Zebra mussel</name>
    <name type="synonym">Mytilus polymorpha</name>
    <dbReference type="NCBI Taxonomy" id="45954"/>
    <lineage>
        <taxon>Eukaryota</taxon>
        <taxon>Metazoa</taxon>
        <taxon>Spiralia</taxon>
        <taxon>Lophotrochozoa</taxon>
        <taxon>Mollusca</taxon>
        <taxon>Bivalvia</taxon>
        <taxon>Autobranchia</taxon>
        <taxon>Heteroconchia</taxon>
        <taxon>Euheterodonta</taxon>
        <taxon>Imparidentia</taxon>
        <taxon>Neoheterodontei</taxon>
        <taxon>Myida</taxon>
        <taxon>Dreissenoidea</taxon>
        <taxon>Dreissenidae</taxon>
        <taxon>Dreissena</taxon>
    </lineage>
</organism>
<reference evidence="1" key="1">
    <citation type="journal article" date="2019" name="bioRxiv">
        <title>The Genome of the Zebra Mussel, Dreissena polymorpha: A Resource for Invasive Species Research.</title>
        <authorList>
            <person name="McCartney M.A."/>
            <person name="Auch B."/>
            <person name="Kono T."/>
            <person name="Mallez S."/>
            <person name="Zhang Y."/>
            <person name="Obille A."/>
            <person name="Becker A."/>
            <person name="Abrahante J.E."/>
            <person name="Garbe J."/>
            <person name="Badalamenti J.P."/>
            <person name="Herman A."/>
            <person name="Mangelson H."/>
            <person name="Liachko I."/>
            <person name="Sullivan S."/>
            <person name="Sone E.D."/>
            <person name="Koren S."/>
            <person name="Silverstein K.A.T."/>
            <person name="Beckman K.B."/>
            <person name="Gohl D.M."/>
        </authorList>
    </citation>
    <scope>NUCLEOTIDE SEQUENCE</scope>
    <source>
        <strain evidence="1">Duluth1</strain>
        <tissue evidence="1">Whole animal</tissue>
    </source>
</reference>
<keyword evidence="2" id="KW-1185">Reference proteome</keyword>
<comment type="caution">
    <text evidence="1">The sequence shown here is derived from an EMBL/GenBank/DDBJ whole genome shotgun (WGS) entry which is preliminary data.</text>
</comment>
<evidence type="ECO:0000313" key="2">
    <source>
        <dbReference type="Proteomes" id="UP000828390"/>
    </source>
</evidence>
<proteinExistence type="predicted"/>
<dbReference type="Proteomes" id="UP000828390">
    <property type="component" value="Unassembled WGS sequence"/>
</dbReference>
<name>A0A9D4GJG6_DREPO</name>
<sequence>MFFSDPLLMWFGKGVRELTTPPATSSARSFTFKDGARAASMDSPLMCKNPQCETPVPEAVKVYKWVPVREISQSAVAAVGAICNRRLRSQ</sequence>
<protein>
    <submittedName>
        <fullName evidence="1">Uncharacterized protein</fullName>
    </submittedName>
</protein>
<dbReference type="EMBL" id="JAIWYP010000005">
    <property type="protein sequence ID" value="KAH3818230.1"/>
    <property type="molecule type" value="Genomic_DNA"/>
</dbReference>
<evidence type="ECO:0000313" key="1">
    <source>
        <dbReference type="EMBL" id="KAH3818230.1"/>
    </source>
</evidence>
<dbReference type="AlphaFoldDB" id="A0A9D4GJG6"/>